<sequence>MVGEGERKRVGVYVGELGLYGGERVGLYGGELGLNSGELGGLCGGEGRSVMAARSARSGLGVKSIVGIPPKPPMQSGDGEHEESEDVVNSAPTEPVAAPQISLISSSSDDSDNQTLDKRRRRCVKGSRACHDLYPPRTESSVRGASGASKRTESSVRGASGASKRKRRAKGRRQGGAGAAASAGAGASAGAAASAGAGASAFGEESVPVRKFLKTKSGEGYKTCSTTCLAATGSPVLFSHLFCRTCVRIGRHPANDIALESECVPLLLSRFHAYLERIPWSSLSASERGSILERTDNSRQLMDRVRALLRAGLAGRPAMGGAPPPPSTPATFRPPPDDERVTGGYRRQRTPSDSGRRVRQATAATRRDPQDAQDAQDPQDPQDAQDLTID</sequence>
<reference evidence="2 3" key="1">
    <citation type="journal article" date="2015" name="Genome Biol. Evol.">
        <title>Comparative Genomics of a Bacterivorous Green Alga Reveals Evolutionary Causalities and Consequences of Phago-Mixotrophic Mode of Nutrition.</title>
        <authorList>
            <person name="Burns J.A."/>
            <person name="Paasch A."/>
            <person name="Narechania A."/>
            <person name="Kim E."/>
        </authorList>
    </citation>
    <scope>NUCLEOTIDE SEQUENCE [LARGE SCALE GENOMIC DNA]</scope>
    <source>
        <strain evidence="2 3">PLY_AMNH</strain>
    </source>
</reference>
<keyword evidence="3" id="KW-1185">Reference proteome</keyword>
<dbReference type="AlphaFoldDB" id="A0AAE0F4W8"/>
<gene>
    <name evidence="2" type="ORF">CYMTET_40141</name>
</gene>
<feature type="compositionally biased region" description="Basic residues" evidence="1">
    <location>
        <begin position="163"/>
        <end position="173"/>
    </location>
</feature>
<feature type="compositionally biased region" description="Low complexity" evidence="1">
    <location>
        <begin position="372"/>
        <end position="390"/>
    </location>
</feature>
<evidence type="ECO:0000313" key="3">
    <source>
        <dbReference type="Proteomes" id="UP001190700"/>
    </source>
</evidence>
<feature type="region of interest" description="Disordered" evidence="1">
    <location>
        <begin position="61"/>
        <end position="182"/>
    </location>
</feature>
<evidence type="ECO:0000313" key="2">
    <source>
        <dbReference type="EMBL" id="KAK3250480.1"/>
    </source>
</evidence>
<dbReference type="Proteomes" id="UP001190700">
    <property type="component" value="Unassembled WGS sequence"/>
</dbReference>
<proteinExistence type="predicted"/>
<evidence type="ECO:0000256" key="1">
    <source>
        <dbReference type="SAM" id="MobiDB-lite"/>
    </source>
</evidence>
<feature type="compositionally biased region" description="Pro residues" evidence="1">
    <location>
        <begin position="322"/>
        <end position="334"/>
    </location>
</feature>
<dbReference type="EMBL" id="LGRX02026684">
    <property type="protein sequence ID" value="KAK3250480.1"/>
    <property type="molecule type" value="Genomic_DNA"/>
</dbReference>
<dbReference type="InterPro" id="IPR008984">
    <property type="entry name" value="SMAD_FHA_dom_sf"/>
</dbReference>
<organism evidence="2 3">
    <name type="scientific">Cymbomonas tetramitiformis</name>
    <dbReference type="NCBI Taxonomy" id="36881"/>
    <lineage>
        <taxon>Eukaryota</taxon>
        <taxon>Viridiplantae</taxon>
        <taxon>Chlorophyta</taxon>
        <taxon>Pyramimonadophyceae</taxon>
        <taxon>Pyramimonadales</taxon>
        <taxon>Pyramimonadaceae</taxon>
        <taxon>Cymbomonas</taxon>
    </lineage>
</organism>
<accession>A0AAE0F4W8</accession>
<name>A0AAE0F4W8_9CHLO</name>
<protein>
    <submittedName>
        <fullName evidence="2">Uncharacterized protein</fullName>
    </submittedName>
</protein>
<comment type="caution">
    <text evidence="2">The sequence shown here is derived from an EMBL/GenBank/DDBJ whole genome shotgun (WGS) entry which is preliminary data.</text>
</comment>
<feature type="region of interest" description="Disordered" evidence="1">
    <location>
        <begin position="315"/>
        <end position="390"/>
    </location>
</feature>
<dbReference type="SUPFAM" id="SSF49879">
    <property type="entry name" value="SMAD/FHA domain"/>
    <property type="match status" value="1"/>
</dbReference>